<sequence>MPLEPPTGSRRSRGRRGPTCPVRSALRALGRVQFPTSRTGPSPRPEWHAFRTQPGPPGVLAGKQIVRPGCPAPGGEQAVLDLAAVLLVAPLPRTRALWAATLVTGVARHQAALIVVFHHVLADGVAGLVVLGGLVDQSDATGTPRAVGPKTHESDFPRPQASIRQLAIDAWTRRLGSLRALPALLRRLQDAARELRSVRWTRLRPTSLNRPTGPRRSLATVTVALDGIRNAGHAQKATVNDVVLTAIGGALPNSPATGQGPARRFY</sequence>
<accession>A0ABY2JKH5</accession>
<dbReference type="SUPFAM" id="SSF52777">
    <property type="entry name" value="CoA-dependent acyltransferases"/>
    <property type="match status" value="1"/>
</dbReference>
<dbReference type="Proteomes" id="UP000297851">
    <property type="component" value="Unassembled WGS sequence"/>
</dbReference>
<evidence type="ECO:0000256" key="1">
    <source>
        <dbReference type="SAM" id="MobiDB-lite"/>
    </source>
</evidence>
<feature type="region of interest" description="Disordered" evidence="1">
    <location>
        <begin position="1"/>
        <end position="22"/>
    </location>
</feature>
<evidence type="ECO:0000313" key="4">
    <source>
        <dbReference type="Proteomes" id="UP000297851"/>
    </source>
</evidence>
<proteinExistence type="predicted"/>
<feature type="domain" description="O-acyltransferase WSD1-like N-terminal" evidence="2">
    <location>
        <begin position="67"/>
        <end position="243"/>
    </location>
</feature>
<dbReference type="InterPro" id="IPR023213">
    <property type="entry name" value="CAT-like_dom_sf"/>
</dbReference>
<dbReference type="Gene3D" id="3.30.559.30">
    <property type="entry name" value="Nonribosomal peptide synthetase, condensation domain"/>
    <property type="match status" value="1"/>
</dbReference>
<evidence type="ECO:0000259" key="2">
    <source>
        <dbReference type="Pfam" id="PF03007"/>
    </source>
</evidence>
<protein>
    <recommendedName>
        <fullName evidence="2">O-acyltransferase WSD1-like N-terminal domain-containing protein</fullName>
    </recommendedName>
</protein>
<dbReference type="Gene3D" id="3.30.559.10">
    <property type="entry name" value="Chloramphenicol acetyltransferase-like domain"/>
    <property type="match status" value="1"/>
</dbReference>
<gene>
    <name evidence="3" type="ORF">E3T25_04125</name>
</gene>
<name>A0ABY2JKH5_9MICO</name>
<evidence type="ECO:0000313" key="3">
    <source>
        <dbReference type="EMBL" id="TFD05236.1"/>
    </source>
</evidence>
<dbReference type="InterPro" id="IPR004255">
    <property type="entry name" value="O-acyltransferase_WSD1_N"/>
</dbReference>
<organism evidence="3 4">
    <name type="scientific">Cryobacterium sandaracinum</name>
    <dbReference type="NCBI Taxonomy" id="1259247"/>
    <lineage>
        <taxon>Bacteria</taxon>
        <taxon>Bacillati</taxon>
        <taxon>Actinomycetota</taxon>
        <taxon>Actinomycetes</taxon>
        <taxon>Micrococcales</taxon>
        <taxon>Microbacteriaceae</taxon>
        <taxon>Cryobacterium</taxon>
    </lineage>
</organism>
<comment type="caution">
    <text evidence="3">The sequence shown here is derived from an EMBL/GenBank/DDBJ whole genome shotgun (WGS) entry which is preliminary data.</text>
</comment>
<reference evidence="3 4" key="1">
    <citation type="submission" date="2019-03" db="EMBL/GenBank/DDBJ databases">
        <title>Genomics of glacier-inhabiting Cryobacterium strains.</title>
        <authorList>
            <person name="Liu Q."/>
            <person name="Xin Y.-H."/>
        </authorList>
    </citation>
    <scope>NUCLEOTIDE SEQUENCE [LARGE SCALE GENOMIC DNA]</scope>
    <source>
        <strain evidence="3 4">TMT2-16</strain>
    </source>
</reference>
<dbReference type="Pfam" id="PF03007">
    <property type="entry name" value="WS_DGAT_cat"/>
    <property type="match status" value="1"/>
</dbReference>
<dbReference type="EMBL" id="SOGO01000013">
    <property type="protein sequence ID" value="TFD05236.1"/>
    <property type="molecule type" value="Genomic_DNA"/>
</dbReference>
<keyword evidence="4" id="KW-1185">Reference proteome</keyword>